<reference evidence="1 2" key="1">
    <citation type="submission" date="2017-05" db="EMBL/GenBank/DDBJ databases">
        <authorList>
            <person name="Song R."/>
            <person name="Chenine A.L."/>
            <person name="Ruprecht R.M."/>
        </authorList>
    </citation>
    <scope>NUCLEOTIDE SEQUENCE [LARGE SCALE GENOMIC DNA]</scope>
    <source>
        <strain evidence="1 2">CECT 8898</strain>
    </source>
</reference>
<sequence>MTDYADDLLPPSVDPTKKALGIRRVIARNEAGTRSVMMVRDHVVITDEKESNTGPTPLEMCLSSLLGCEGVIINRCAEAMQFKYSAVDIEGDGEVDQRGSRGVQGVRPYFNWVKLKIRIHTDEPQDRFERLTRNVEYRCPVMNLFKSADVDVQIDWVRVPS</sequence>
<dbReference type="InterPro" id="IPR052924">
    <property type="entry name" value="OsmC/Ohr_hydroprdx_reductase"/>
</dbReference>
<dbReference type="InterPro" id="IPR003718">
    <property type="entry name" value="OsmC/Ohr_fam"/>
</dbReference>
<keyword evidence="2" id="KW-1185">Reference proteome</keyword>
<name>A0A238KE29_9RHOB</name>
<dbReference type="Gene3D" id="3.30.300.20">
    <property type="match status" value="1"/>
</dbReference>
<gene>
    <name evidence="1" type="ORF">MAA8898_02363</name>
</gene>
<dbReference type="PANTHER" id="PTHR35368">
    <property type="entry name" value="HYDROPEROXIDE REDUCTASE"/>
    <property type="match status" value="1"/>
</dbReference>
<dbReference type="InterPro" id="IPR015946">
    <property type="entry name" value="KH_dom-like_a/b"/>
</dbReference>
<dbReference type="InterPro" id="IPR036102">
    <property type="entry name" value="OsmC/Ohrsf"/>
</dbReference>
<dbReference type="AlphaFoldDB" id="A0A238KE29"/>
<evidence type="ECO:0000313" key="1">
    <source>
        <dbReference type="EMBL" id="SMX41078.1"/>
    </source>
</evidence>
<evidence type="ECO:0000313" key="2">
    <source>
        <dbReference type="Proteomes" id="UP000207598"/>
    </source>
</evidence>
<dbReference type="RefSeq" id="WP_094021180.1">
    <property type="nucleotide sequence ID" value="NZ_FXYF01000005.1"/>
</dbReference>
<proteinExistence type="predicted"/>
<organism evidence="1 2">
    <name type="scientific">Maliponia aquimaris</name>
    <dbReference type="NCBI Taxonomy" id="1673631"/>
    <lineage>
        <taxon>Bacteria</taxon>
        <taxon>Pseudomonadati</taxon>
        <taxon>Pseudomonadota</taxon>
        <taxon>Alphaproteobacteria</taxon>
        <taxon>Rhodobacterales</taxon>
        <taxon>Paracoccaceae</taxon>
        <taxon>Maliponia</taxon>
    </lineage>
</organism>
<dbReference type="Pfam" id="PF02566">
    <property type="entry name" value="OsmC"/>
    <property type="match status" value="1"/>
</dbReference>
<dbReference type="EMBL" id="FXYF01000005">
    <property type="protein sequence ID" value="SMX41078.1"/>
    <property type="molecule type" value="Genomic_DNA"/>
</dbReference>
<accession>A0A238KE29</accession>
<dbReference type="Proteomes" id="UP000207598">
    <property type="component" value="Unassembled WGS sequence"/>
</dbReference>
<dbReference type="OrthoDB" id="1433018at2"/>
<protein>
    <submittedName>
        <fullName evidence="1">OsmC-like protein</fullName>
    </submittedName>
</protein>
<dbReference type="SUPFAM" id="SSF82784">
    <property type="entry name" value="OsmC-like"/>
    <property type="match status" value="1"/>
</dbReference>
<dbReference type="PANTHER" id="PTHR35368:SF1">
    <property type="entry name" value="HYDROPEROXIDE REDUCTASE"/>
    <property type="match status" value="1"/>
</dbReference>